<dbReference type="Gene3D" id="3.10.450.50">
    <property type="match status" value="1"/>
</dbReference>
<gene>
    <name evidence="2" type="ORF">RBR11_08060</name>
</gene>
<dbReference type="RefSeq" id="WP_308488815.1">
    <property type="nucleotide sequence ID" value="NZ_JAVFCB010000004.1"/>
</dbReference>
<dbReference type="SUPFAM" id="SSF54427">
    <property type="entry name" value="NTF2-like"/>
    <property type="match status" value="1"/>
</dbReference>
<proteinExistence type="predicted"/>
<evidence type="ECO:0000313" key="3">
    <source>
        <dbReference type="Proteomes" id="UP001230289"/>
    </source>
</evidence>
<dbReference type="Pfam" id="PF13474">
    <property type="entry name" value="SnoaL_3"/>
    <property type="match status" value="1"/>
</dbReference>
<keyword evidence="3" id="KW-1185">Reference proteome</keyword>
<accession>A0ABU0XFI5</accession>
<dbReference type="Proteomes" id="UP001230289">
    <property type="component" value="Unassembled WGS sequence"/>
</dbReference>
<name>A0ABU0XFI5_9MICO</name>
<dbReference type="InterPro" id="IPR032710">
    <property type="entry name" value="NTF2-like_dom_sf"/>
</dbReference>
<sequence>MSDREEFLAWFDTTWRAAEDALHGGDAAPRLETWSTREPVSLLGLWYEAFGADEARDVFRALGGTFSDVASTRIELLVADVRGDFAYTVHRELTSVGVDGTPREYALRVTQVYRREDGAWKVVHRHADRGTIAIDDM</sequence>
<evidence type="ECO:0000259" key="1">
    <source>
        <dbReference type="Pfam" id="PF13474"/>
    </source>
</evidence>
<feature type="domain" description="SnoaL-like" evidence="1">
    <location>
        <begin position="21"/>
        <end position="127"/>
    </location>
</feature>
<organism evidence="2 3">
    <name type="scientific">Microbacterium capsulatum</name>
    <dbReference type="NCBI Taxonomy" id="3041921"/>
    <lineage>
        <taxon>Bacteria</taxon>
        <taxon>Bacillati</taxon>
        <taxon>Actinomycetota</taxon>
        <taxon>Actinomycetes</taxon>
        <taxon>Micrococcales</taxon>
        <taxon>Microbacteriaceae</taxon>
        <taxon>Microbacterium</taxon>
    </lineage>
</organism>
<dbReference type="EMBL" id="JAVFCB010000004">
    <property type="protein sequence ID" value="MDQ4213867.1"/>
    <property type="molecule type" value="Genomic_DNA"/>
</dbReference>
<evidence type="ECO:0000313" key="2">
    <source>
        <dbReference type="EMBL" id="MDQ4213867.1"/>
    </source>
</evidence>
<dbReference type="InterPro" id="IPR037401">
    <property type="entry name" value="SnoaL-like"/>
</dbReference>
<protein>
    <submittedName>
        <fullName evidence="2">Nuclear transport factor 2 family protein</fullName>
    </submittedName>
</protein>
<reference evidence="2 3" key="1">
    <citation type="submission" date="2023-08" db="EMBL/GenBank/DDBJ databases">
        <title>Microbacterium sp. nov., isolated from a waste landfill.</title>
        <authorList>
            <person name="Wen W."/>
        </authorList>
    </citation>
    <scope>NUCLEOTIDE SEQUENCE [LARGE SCALE GENOMIC DNA]</scope>
    <source>
        <strain evidence="2 3">ASV81</strain>
    </source>
</reference>
<comment type="caution">
    <text evidence="2">The sequence shown here is derived from an EMBL/GenBank/DDBJ whole genome shotgun (WGS) entry which is preliminary data.</text>
</comment>